<reference evidence="1 2" key="1">
    <citation type="journal article" date="2014" name="Science">
        <title>Plant genetics. Early allopolyploid evolution in the post-Neolithic Brassica napus oilseed genome.</title>
        <authorList>
            <person name="Chalhoub B."/>
            <person name="Denoeud F."/>
            <person name="Liu S."/>
            <person name="Parkin I.A."/>
            <person name="Tang H."/>
            <person name="Wang X."/>
            <person name="Chiquet J."/>
            <person name="Belcram H."/>
            <person name="Tong C."/>
            <person name="Samans B."/>
            <person name="Correa M."/>
            <person name="Da Silva C."/>
            <person name="Just J."/>
            <person name="Falentin C."/>
            <person name="Koh C.S."/>
            <person name="Le Clainche I."/>
            <person name="Bernard M."/>
            <person name="Bento P."/>
            <person name="Noel B."/>
            <person name="Labadie K."/>
            <person name="Alberti A."/>
            <person name="Charles M."/>
            <person name="Arnaud D."/>
            <person name="Guo H."/>
            <person name="Daviaud C."/>
            <person name="Alamery S."/>
            <person name="Jabbari K."/>
            <person name="Zhao M."/>
            <person name="Edger P.P."/>
            <person name="Chelaifa H."/>
            <person name="Tack D."/>
            <person name="Lassalle G."/>
            <person name="Mestiri I."/>
            <person name="Schnel N."/>
            <person name="Le Paslier M.C."/>
            <person name="Fan G."/>
            <person name="Renault V."/>
            <person name="Bayer P.E."/>
            <person name="Golicz A.A."/>
            <person name="Manoli S."/>
            <person name="Lee T.H."/>
            <person name="Thi V.H."/>
            <person name="Chalabi S."/>
            <person name="Hu Q."/>
            <person name="Fan C."/>
            <person name="Tollenaere R."/>
            <person name="Lu Y."/>
            <person name="Battail C."/>
            <person name="Shen J."/>
            <person name="Sidebottom C.H."/>
            <person name="Wang X."/>
            <person name="Canaguier A."/>
            <person name="Chauveau A."/>
            <person name="Berard A."/>
            <person name="Deniot G."/>
            <person name="Guan M."/>
            <person name="Liu Z."/>
            <person name="Sun F."/>
            <person name="Lim Y.P."/>
            <person name="Lyons E."/>
            <person name="Town C.D."/>
            <person name="Bancroft I."/>
            <person name="Wang X."/>
            <person name="Meng J."/>
            <person name="Ma J."/>
            <person name="Pires J.C."/>
            <person name="King G.J."/>
            <person name="Brunel D."/>
            <person name="Delourme R."/>
            <person name="Renard M."/>
            <person name="Aury J.M."/>
            <person name="Adams K.L."/>
            <person name="Batley J."/>
            <person name="Snowdon R.J."/>
            <person name="Tost J."/>
            <person name="Edwards D."/>
            <person name="Zhou Y."/>
            <person name="Hua W."/>
            <person name="Sharpe A.G."/>
            <person name="Paterson A.H."/>
            <person name="Guan C."/>
            <person name="Wincker P."/>
        </authorList>
    </citation>
    <scope>NUCLEOTIDE SEQUENCE [LARGE SCALE GENOMIC DNA]</scope>
    <source>
        <strain evidence="2">cv. Darmor-bzh</strain>
    </source>
</reference>
<dbReference type="AlphaFoldDB" id="A0A078GCU4"/>
<dbReference type="Gramene" id="CDY22867">
    <property type="protein sequence ID" value="CDY22867"/>
    <property type="gene ID" value="GSBRNA2T00021225001"/>
</dbReference>
<accession>A0A078GCU4</accession>
<evidence type="ECO:0000313" key="1">
    <source>
        <dbReference type="EMBL" id="CDY22867.1"/>
    </source>
</evidence>
<protein>
    <submittedName>
        <fullName evidence="1">BnaA06g02100D protein</fullName>
    </submittedName>
</protein>
<gene>
    <name evidence="1" type="primary">BnaA06g02100D</name>
    <name evidence="1" type="ORF">GSBRNA2T00021225001</name>
</gene>
<keyword evidence="2" id="KW-1185">Reference proteome</keyword>
<dbReference type="EMBL" id="LK032136">
    <property type="protein sequence ID" value="CDY22867.1"/>
    <property type="molecule type" value="Genomic_DNA"/>
</dbReference>
<sequence length="69" mass="7965">MSSRFSRFKKKVFEAMVVSLGRSSSIMSIKGDERWNFLCGGFKKQVMNTRRKCCVTTQSLIHQIHDPLP</sequence>
<organism evidence="1 2">
    <name type="scientific">Brassica napus</name>
    <name type="common">Rape</name>
    <dbReference type="NCBI Taxonomy" id="3708"/>
    <lineage>
        <taxon>Eukaryota</taxon>
        <taxon>Viridiplantae</taxon>
        <taxon>Streptophyta</taxon>
        <taxon>Embryophyta</taxon>
        <taxon>Tracheophyta</taxon>
        <taxon>Spermatophyta</taxon>
        <taxon>Magnoliopsida</taxon>
        <taxon>eudicotyledons</taxon>
        <taxon>Gunneridae</taxon>
        <taxon>Pentapetalae</taxon>
        <taxon>rosids</taxon>
        <taxon>malvids</taxon>
        <taxon>Brassicales</taxon>
        <taxon>Brassicaceae</taxon>
        <taxon>Brassiceae</taxon>
        <taxon>Brassica</taxon>
    </lineage>
</organism>
<evidence type="ECO:0000313" key="2">
    <source>
        <dbReference type="Proteomes" id="UP000028999"/>
    </source>
</evidence>
<name>A0A078GCU4_BRANA</name>
<dbReference type="PaxDb" id="3708-A0A078GCU4"/>
<proteinExistence type="predicted"/>
<dbReference type="Proteomes" id="UP000028999">
    <property type="component" value="Unassembled WGS sequence"/>
</dbReference>